<evidence type="ECO:0000256" key="7">
    <source>
        <dbReference type="SAM" id="Coils"/>
    </source>
</evidence>
<dbReference type="PROSITE" id="PS51293">
    <property type="entry name" value="SANT"/>
    <property type="match status" value="1"/>
</dbReference>
<evidence type="ECO:0000313" key="13">
    <source>
        <dbReference type="Proteomes" id="UP001558652"/>
    </source>
</evidence>
<evidence type="ECO:0000259" key="11">
    <source>
        <dbReference type="PROSITE" id="PS51293"/>
    </source>
</evidence>
<evidence type="ECO:0000256" key="4">
    <source>
        <dbReference type="ARBA" id="ARBA00022989"/>
    </source>
</evidence>
<comment type="caution">
    <text evidence="12">The sequence shown here is derived from an EMBL/GenBank/DDBJ whole genome shotgun (WGS) entry which is preliminary data.</text>
</comment>
<dbReference type="CDD" id="cd00167">
    <property type="entry name" value="SANT"/>
    <property type="match status" value="1"/>
</dbReference>
<dbReference type="AlphaFoldDB" id="A0ABD0Z0J7"/>
<evidence type="ECO:0000256" key="2">
    <source>
        <dbReference type="ARBA" id="ARBA00022692"/>
    </source>
</evidence>
<dbReference type="Pfam" id="PF23082">
    <property type="entry name" value="Myb_DNA-binding_2"/>
    <property type="match status" value="1"/>
</dbReference>
<feature type="non-terminal residue" evidence="12">
    <location>
        <position position="1"/>
    </location>
</feature>
<accession>A0ABD0Z0J7</accession>
<organism evidence="12 13">
    <name type="scientific">Ranatra chinensis</name>
    <dbReference type="NCBI Taxonomy" id="642074"/>
    <lineage>
        <taxon>Eukaryota</taxon>
        <taxon>Metazoa</taxon>
        <taxon>Ecdysozoa</taxon>
        <taxon>Arthropoda</taxon>
        <taxon>Hexapoda</taxon>
        <taxon>Insecta</taxon>
        <taxon>Pterygota</taxon>
        <taxon>Neoptera</taxon>
        <taxon>Paraneoptera</taxon>
        <taxon>Hemiptera</taxon>
        <taxon>Heteroptera</taxon>
        <taxon>Panheteroptera</taxon>
        <taxon>Nepomorpha</taxon>
        <taxon>Nepidae</taxon>
        <taxon>Ranatrinae</taxon>
        <taxon>Ranatra</taxon>
    </lineage>
</organism>
<feature type="transmembrane region" description="Helical" evidence="9">
    <location>
        <begin position="12"/>
        <end position="34"/>
    </location>
</feature>
<dbReference type="InterPro" id="IPR052606">
    <property type="entry name" value="DnaJ_domain_protein"/>
</dbReference>
<dbReference type="Pfam" id="PF00249">
    <property type="entry name" value="Myb_DNA-binding"/>
    <property type="match status" value="1"/>
</dbReference>
<feature type="domain" description="SANT" evidence="11">
    <location>
        <begin position="359"/>
        <end position="388"/>
    </location>
</feature>
<evidence type="ECO:0000256" key="8">
    <source>
        <dbReference type="SAM" id="MobiDB-lite"/>
    </source>
</evidence>
<dbReference type="Gene3D" id="1.10.10.60">
    <property type="entry name" value="Homeodomain-like"/>
    <property type="match status" value="2"/>
</dbReference>
<evidence type="ECO:0000256" key="1">
    <source>
        <dbReference type="ARBA" id="ARBA00004123"/>
    </source>
</evidence>
<keyword evidence="5 9" id="KW-0472">Membrane</keyword>
<name>A0ABD0Z0J7_9HEMI</name>
<dbReference type="SUPFAM" id="SSF46689">
    <property type="entry name" value="Homeodomain-like"/>
    <property type="match status" value="2"/>
</dbReference>
<keyword evidence="13" id="KW-1185">Reference proteome</keyword>
<evidence type="ECO:0000259" key="10">
    <source>
        <dbReference type="PROSITE" id="PS50090"/>
    </source>
</evidence>
<dbReference type="GO" id="GO:0005634">
    <property type="term" value="C:nucleus"/>
    <property type="evidence" value="ECO:0007669"/>
    <property type="project" value="UniProtKB-SubCell"/>
</dbReference>
<dbReference type="InterPro" id="IPR017884">
    <property type="entry name" value="SANT_dom"/>
</dbReference>
<keyword evidence="7" id="KW-0175">Coiled coil</keyword>
<feature type="coiled-coil region" evidence="7">
    <location>
        <begin position="171"/>
        <end position="198"/>
    </location>
</feature>
<keyword evidence="2 9" id="KW-0812">Transmembrane</keyword>
<keyword evidence="3" id="KW-0732">Signal</keyword>
<evidence type="ECO:0000256" key="3">
    <source>
        <dbReference type="ARBA" id="ARBA00022729"/>
    </source>
</evidence>
<protein>
    <submittedName>
        <fullName evidence="12">Uncharacterized protein</fullName>
    </submittedName>
</protein>
<comment type="subcellular location">
    <subcellularLocation>
        <location evidence="6">Endomembrane system</location>
        <topology evidence="6">Single-pass membrane protein</topology>
    </subcellularLocation>
    <subcellularLocation>
        <location evidence="1">Nucleus</location>
    </subcellularLocation>
</comment>
<dbReference type="PROSITE" id="PS50090">
    <property type="entry name" value="MYB_LIKE"/>
    <property type="match status" value="1"/>
</dbReference>
<dbReference type="InterPro" id="IPR001005">
    <property type="entry name" value="SANT/Myb"/>
</dbReference>
<evidence type="ECO:0000256" key="6">
    <source>
        <dbReference type="ARBA" id="ARBA00037847"/>
    </source>
</evidence>
<evidence type="ECO:0000313" key="12">
    <source>
        <dbReference type="EMBL" id="KAL1137967.1"/>
    </source>
</evidence>
<feature type="region of interest" description="Disordered" evidence="8">
    <location>
        <begin position="300"/>
        <end position="324"/>
    </location>
</feature>
<dbReference type="PANTHER" id="PTHR44653">
    <property type="entry name" value="DNAJ HOMOLOG SUBFAMILY C MEMBER 1"/>
    <property type="match status" value="1"/>
</dbReference>
<sequence>SHIHLYHIFQESIVFLFLPSFIYILQLVAVHDILTNSAKRVKYHQVLEHGLPDWRQAVYYYRRVRKMGLIEMSIILFIIITIGQYLVAWAAYFEKKYTLEEYLTLKSKKLQKKQKKGKIDGSIEINPELVTMQVLSRPSVSCTLPIQICKLVWFLVVEFPPLTYYWTRRYFEERQKRKEEALQEESEEEEEVLVVRERGPRRRKAGFTVPEMSNNSQHFVPHDDKRNGSADSAKLSEPARPPIVSGGLWTDDDFMDLIRLMKKYPPGTSERWEKIGDSMRRPAAEVAHMAHKMKDDGFKPVSRQEEENEVLETEPKKLKTRGAKVTEEMDDSVWSQIQQKAFEAALAKFTKANSPNSSDRWEKIAKLVPDKTKEECILRYKMLVNQVKKKKEKENTQEQETLNEV</sequence>
<dbReference type="SMART" id="SM00717">
    <property type="entry name" value="SANT"/>
    <property type="match status" value="2"/>
</dbReference>
<dbReference type="InterPro" id="IPR009057">
    <property type="entry name" value="Homeodomain-like_sf"/>
</dbReference>
<dbReference type="Proteomes" id="UP001558652">
    <property type="component" value="Unassembled WGS sequence"/>
</dbReference>
<reference evidence="12 13" key="1">
    <citation type="submission" date="2024-07" db="EMBL/GenBank/DDBJ databases">
        <title>Chromosome-level genome assembly of the water stick insect Ranatra chinensis (Heteroptera: Nepidae).</title>
        <authorList>
            <person name="Liu X."/>
        </authorList>
    </citation>
    <scope>NUCLEOTIDE SEQUENCE [LARGE SCALE GENOMIC DNA]</scope>
    <source>
        <strain evidence="12">Cailab_2021Rc</strain>
        <tissue evidence="12">Muscle</tissue>
    </source>
</reference>
<gene>
    <name evidence="12" type="ORF">AAG570_009662</name>
</gene>
<feature type="region of interest" description="Disordered" evidence="8">
    <location>
        <begin position="212"/>
        <end position="242"/>
    </location>
</feature>
<proteinExistence type="predicted"/>
<evidence type="ECO:0000256" key="9">
    <source>
        <dbReference type="SAM" id="Phobius"/>
    </source>
</evidence>
<dbReference type="EMBL" id="JBFDAA010000004">
    <property type="protein sequence ID" value="KAL1137967.1"/>
    <property type="molecule type" value="Genomic_DNA"/>
</dbReference>
<dbReference type="GO" id="GO:0012505">
    <property type="term" value="C:endomembrane system"/>
    <property type="evidence" value="ECO:0007669"/>
    <property type="project" value="UniProtKB-SubCell"/>
</dbReference>
<evidence type="ECO:0000256" key="5">
    <source>
        <dbReference type="ARBA" id="ARBA00023136"/>
    </source>
</evidence>
<feature type="transmembrane region" description="Helical" evidence="9">
    <location>
        <begin position="69"/>
        <end position="92"/>
    </location>
</feature>
<feature type="domain" description="Myb-like" evidence="10">
    <location>
        <begin position="326"/>
        <end position="384"/>
    </location>
</feature>
<keyword evidence="4 9" id="KW-1133">Transmembrane helix</keyword>
<dbReference type="PANTHER" id="PTHR44653:SF2">
    <property type="entry name" value="DNAJ HOMOLOG SUBFAMILY C MEMBER 1"/>
    <property type="match status" value="1"/>
</dbReference>